<dbReference type="CDD" id="cd08267">
    <property type="entry name" value="MDR1"/>
    <property type="match status" value="1"/>
</dbReference>
<dbReference type="STRING" id="100787.A0A0G4KPI0"/>
<dbReference type="InterPro" id="IPR052733">
    <property type="entry name" value="Chloroplast_QOR"/>
</dbReference>
<dbReference type="Pfam" id="PF13602">
    <property type="entry name" value="ADH_zinc_N_2"/>
    <property type="match status" value="1"/>
</dbReference>
<dbReference type="AlphaFoldDB" id="A0A0G4KPI0"/>
<protein>
    <submittedName>
        <fullName evidence="4">Zinc-type alcohol dehydrogenase-like protein C16A3.02c like</fullName>
    </submittedName>
</protein>
<name>A0A0G4KPI0_VERLO</name>
<sequence length="347" mass="36730">MALEKDTCRASQVTQAGNINQNLKLVTIPRPTADSLGKRDLLIQVISASVYKADYFPVELGAASRLTGSFPRTPGVEFSGRVVAVGRKVVDVGPGEVVFGRLNPVKPGSLAEYVVAPYEGIAVLPASVSPRLAGAAGTSSLAAYQSIAPYVQAGDKVFINGGSFAIQVAKALACHVTVTCSTDKIGLCQSLGADEVIDYKKVDVMNALYQEGKVFAHVVDNVVGSPSTLFHPGCRAIMLPGRKRYKVSFGGGLNGASWANSFVGNTLPSFMGGAEHKWKPLILENSHADLAQIAKWMEEGKLKTMIDSTFAFEEVPEAFNRLKKGSMTGKVVIHIQPVGGEGNGNGY</sequence>
<dbReference type="EMBL" id="CVQH01003113">
    <property type="protein sequence ID" value="CRK11693.1"/>
    <property type="molecule type" value="Genomic_DNA"/>
</dbReference>
<dbReference type="OrthoDB" id="201656at2759"/>
<dbReference type="EMBL" id="CVQI01032541">
    <property type="protein sequence ID" value="CRK41585.1"/>
    <property type="molecule type" value="Genomic_DNA"/>
</dbReference>
<dbReference type="Gene3D" id="3.90.180.10">
    <property type="entry name" value="Medium-chain alcohol dehydrogenases, catalytic domain"/>
    <property type="match status" value="1"/>
</dbReference>
<dbReference type="InterPro" id="IPR036291">
    <property type="entry name" value="NAD(P)-bd_dom_sf"/>
</dbReference>
<organism evidence="2 5">
    <name type="scientific">Verticillium longisporum</name>
    <name type="common">Verticillium dahliae var. longisporum</name>
    <dbReference type="NCBI Taxonomy" id="100787"/>
    <lineage>
        <taxon>Eukaryota</taxon>
        <taxon>Fungi</taxon>
        <taxon>Dikarya</taxon>
        <taxon>Ascomycota</taxon>
        <taxon>Pezizomycotina</taxon>
        <taxon>Sordariomycetes</taxon>
        <taxon>Hypocreomycetidae</taxon>
        <taxon>Glomerellales</taxon>
        <taxon>Plectosphaerellaceae</taxon>
        <taxon>Verticillium</taxon>
    </lineage>
</organism>
<feature type="domain" description="Enoyl reductase (ER)" evidence="1">
    <location>
        <begin position="18"/>
        <end position="333"/>
    </location>
</feature>
<dbReference type="PANTHER" id="PTHR44013:SF1">
    <property type="entry name" value="ZINC-TYPE ALCOHOL DEHYDROGENASE-LIKE PROTEIN C16A3.02C"/>
    <property type="match status" value="1"/>
</dbReference>
<dbReference type="Proteomes" id="UP000689129">
    <property type="component" value="Unassembled WGS sequence"/>
</dbReference>
<dbReference type="PANTHER" id="PTHR44013">
    <property type="entry name" value="ZINC-TYPE ALCOHOL DEHYDROGENASE-LIKE PROTEIN C16A3.02C"/>
    <property type="match status" value="1"/>
</dbReference>
<dbReference type="Proteomes" id="UP000045706">
    <property type="component" value="Unassembled WGS sequence"/>
</dbReference>
<dbReference type="SUPFAM" id="SSF50129">
    <property type="entry name" value="GroES-like"/>
    <property type="match status" value="1"/>
</dbReference>
<proteinExistence type="predicted"/>
<reference evidence="5 6" key="1">
    <citation type="submission" date="2015-05" db="EMBL/GenBank/DDBJ databases">
        <authorList>
            <person name="Fogelqvist Johan"/>
        </authorList>
    </citation>
    <scope>NUCLEOTIDE SEQUENCE [LARGE SCALE GENOMIC DNA]</scope>
    <source>
        <strain evidence="2">VL1</strain>
        <strain evidence="3">VL2</strain>
    </source>
</reference>
<dbReference type="SMART" id="SM00829">
    <property type="entry name" value="PKS_ER"/>
    <property type="match status" value="1"/>
</dbReference>
<evidence type="ECO:0000313" key="4">
    <source>
        <dbReference type="EMBL" id="KAG7106952.1"/>
    </source>
</evidence>
<evidence type="ECO:0000313" key="2">
    <source>
        <dbReference type="EMBL" id="CRK11693.1"/>
    </source>
</evidence>
<dbReference type="InterPro" id="IPR013154">
    <property type="entry name" value="ADH-like_N"/>
</dbReference>
<dbReference type="SUPFAM" id="SSF51735">
    <property type="entry name" value="NAD(P)-binding Rossmann-fold domains"/>
    <property type="match status" value="1"/>
</dbReference>
<evidence type="ECO:0000313" key="3">
    <source>
        <dbReference type="EMBL" id="CRK41585.1"/>
    </source>
</evidence>
<dbReference type="Proteomes" id="UP000044602">
    <property type="component" value="Unassembled WGS sequence"/>
</dbReference>
<dbReference type="Gene3D" id="3.40.50.720">
    <property type="entry name" value="NAD(P)-binding Rossmann-like Domain"/>
    <property type="match status" value="1"/>
</dbReference>
<evidence type="ECO:0000259" key="1">
    <source>
        <dbReference type="SMART" id="SM00829"/>
    </source>
</evidence>
<evidence type="ECO:0000313" key="6">
    <source>
        <dbReference type="Proteomes" id="UP000045706"/>
    </source>
</evidence>
<gene>
    <name evidence="2" type="ORF">BN1708_010262</name>
    <name evidence="3" type="ORF">BN1723_015941</name>
    <name evidence="4" type="ORF">HYQ45_018338</name>
</gene>
<dbReference type="GO" id="GO:0016491">
    <property type="term" value="F:oxidoreductase activity"/>
    <property type="evidence" value="ECO:0007669"/>
    <property type="project" value="InterPro"/>
</dbReference>
<reference evidence="4" key="2">
    <citation type="journal article" date="2021" name="Mol. Plant Pathol.">
        <title>A 20-kb lineage-specific genomic region tames virulence in pathogenic amphidiploid Verticillium longisporum.</title>
        <authorList>
            <person name="Harting R."/>
            <person name="Starke J."/>
            <person name="Kusch H."/>
            <person name="Poggeler S."/>
            <person name="Maurus I."/>
            <person name="Schluter R."/>
            <person name="Landesfeind M."/>
            <person name="Bulla I."/>
            <person name="Nowrousian M."/>
            <person name="de Jonge R."/>
            <person name="Stahlhut G."/>
            <person name="Hoff K.J."/>
            <person name="Asshauer K.P."/>
            <person name="Thurmer A."/>
            <person name="Stanke M."/>
            <person name="Daniel R."/>
            <person name="Morgenstern B."/>
            <person name="Thomma B.P.H.J."/>
            <person name="Kronstad J.W."/>
            <person name="Braus-Stromeyer S.A."/>
            <person name="Braus G.H."/>
        </authorList>
    </citation>
    <scope>NUCLEOTIDE SEQUENCE</scope>
    <source>
        <strain evidence="4">Vl32</strain>
    </source>
</reference>
<dbReference type="Pfam" id="PF08240">
    <property type="entry name" value="ADH_N"/>
    <property type="match status" value="1"/>
</dbReference>
<evidence type="ECO:0000313" key="5">
    <source>
        <dbReference type="Proteomes" id="UP000044602"/>
    </source>
</evidence>
<dbReference type="InterPro" id="IPR011032">
    <property type="entry name" value="GroES-like_sf"/>
</dbReference>
<feature type="non-terminal residue" evidence="2">
    <location>
        <position position="347"/>
    </location>
</feature>
<accession>A0A0G4KPI0</accession>
<keyword evidence="5" id="KW-1185">Reference proteome</keyword>
<dbReference type="InterPro" id="IPR020843">
    <property type="entry name" value="ER"/>
</dbReference>
<dbReference type="EMBL" id="JAEMWZ010000736">
    <property type="protein sequence ID" value="KAG7106952.1"/>
    <property type="molecule type" value="Genomic_DNA"/>
</dbReference>